<reference evidence="2 3" key="1">
    <citation type="submission" date="2022-04" db="EMBL/GenBank/DDBJ databases">
        <title>Chromosome-level reference genomes for two strains of Caenorhabditis briggsae: an improved platform for comparative genomics.</title>
        <authorList>
            <person name="Stevens L."/>
            <person name="Andersen E."/>
        </authorList>
    </citation>
    <scope>NUCLEOTIDE SEQUENCE [LARGE SCALE GENOMIC DNA]</scope>
    <source>
        <strain evidence="2">VX34</strain>
        <tissue evidence="2">Whole-organism</tissue>
    </source>
</reference>
<dbReference type="EMBL" id="CP092623">
    <property type="protein sequence ID" value="UMM26829.1"/>
    <property type="molecule type" value="Genomic_DNA"/>
</dbReference>
<keyword evidence="1" id="KW-0472">Membrane</keyword>
<name>A0AAE9ER11_CAEBR</name>
<organism evidence="2 3">
    <name type="scientific">Caenorhabditis briggsae</name>
    <dbReference type="NCBI Taxonomy" id="6238"/>
    <lineage>
        <taxon>Eukaryota</taxon>
        <taxon>Metazoa</taxon>
        <taxon>Ecdysozoa</taxon>
        <taxon>Nematoda</taxon>
        <taxon>Chromadorea</taxon>
        <taxon>Rhabditida</taxon>
        <taxon>Rhabditina</taxon>
        <taxon>Rhabditomorpha</taxon>
        <taxon>Rhabditoidea</taxon>
        <taxon>Rhabditidae</taxon>
        <taxon>Peloderinae</taxon>
        <taxon>Caenorhabditis</taxon>
    </lineage>
</organism>
<sequence length="79" mass="8653">MDSDENPILPIRSTSSTLYQNLKSFFSLNSSDASLNEIGWKKASTVILAVLFICGVMALALSAIIWVVYDELDGGNRIQ</sequence>
<keyword evidence="1" id="KW-0812">Transmembrane</keyword>
<accession>A0AAE9ER11</accession>
<gene>
    <name evidence="2" type="ORF">L5515_010370</name>
</gene>
<evidence type="ECO:0000313" key="3">
    <source>
        <dbReference type="Proteomes" id="UP000829354"/>
    </source>
</evidence>
<evidence type="ECO:0000313" key="2">
    <source>
        <dbReference type="EMBL" id="UMM26829.1"/>
    </source>
</evidence>
<proteinExistence type="predicted"/>
<keyword evidence="1" id="KW-1133">Transmembrane helix</keyword>
<dbReference type="AlphaFoldDB" id="A0AAE9ER11"/>
<evidence type="ECO:0000256" key="1">
    <source>
        <dbReference type="SAM" id="Phobius"/>
    </source>
</evidence>
<dbReference type="Proteomes" id="UP000829354">
    <property type="component" value="Chromosome IV"/>
</dbReference>
<protein>
    <submittedName>
        <fullName evidence="2">Uncharacterized protein</fullName>
    </submittedName>
</protein>
<keyword evidence="3" id="KW-1185">Reference proteome</keyword>
<feature type="transmembrane region" description="Helical" evidence="1">
    <location>
        <begin position="46"/>
        <end position="69"/>
    </location>
</feature>